<evidence type="ECO:0000313" key="3">
    <source>
        <dbReference type="EMBL" id="MBB6349649.1"/>
    </source>
</evidence>
<name>A0A7X0CAC0_9ACTN</name>
<dbReference type="Gene3D" id="3.40.50.720">
    <property type="entry name" value="NAD(P)-binding Rossmann-like Domain"/>
    <property type="match status" value="1"/>
</dbReference>
<feature type="domain" description="NAD(P)-binding" evidence="2">
    <location>
        <begin position="74"/>
        <end position="233"/>
    </location>
</feature>
<dbReference type="Proteomes" id="UP000583800">
    <property type="component" value="Unassembled WGS sequence"/>
</dbReference>
<dbReference type="PANTHER" id="PTHR43355:SF2">
    <property type="entry name" value="FLAVIN REDUCTASE (NADPH)"/>
    <property type="match status" value="1"/>
</dbReference>
<protein>
    <recommendedName>
        <fullName evidence="2">NAD(P)-binding domain-containing protein</fullName>
    </recommendedName>
</protein>
<dbReference type="RefSeq" id="WP_185087187.1">
    <property type="nucleotide sequence ID" value="NZ_JACHJB010000002.1"/>
</dbReference>
<proteinExistence type="predicted"/>
<comment type="caution">
    <text evidence="3">The sequence shown here is derived from an EMBL/GenBank/DDBJ whole genome shotgun (WGS) entry which is preliminary data.</text>
</comment>
<dbReference type="EMBL" id="JACHJB010000002">
    <property type="protein sequence ID" value="MBB6349649.1"/>
    <property type="molecule type" value="Genomic_DNA"/>
</dbReference>
<keyword evidence="4" id="KW-1185">Reference proteome</keyword>
<gene>
    <name evidence="3" type="ORF">FHU36_006194</name>
</gene>
<organism evidence="3 4">
    <name type="scientific">Nonomuraea muscovyensis</name>
    <dbReference type="NCBI Taxonomy" id="1124761"/>
    <lineage>
        <taxon>Bacteria</taxon>
        <taxon>Bacillati</taxon>
        <taxon>Actinomycetota</taxon>
        <taxon>Actinomycetes</taxon>
        <taxon>Streptosporangiales</taxon>
        <taxon>Streptosporangiaceae</taxon>
        <taxon>Nonomuraea</taxon>
    </lineage>
</organism>
<sequence length="246" mass="24947">MSKIVIFGAGGRAGRHVVAEAVARGHHVTAVVRDPAKHRELLRLHPATEGDPAEGGSLRVDGERGGGRAMPGVGGVRLVAGDVTDAGSVAAAAAGHDAVISVAARLDVPSVDFYVAAAHALLDGLARAGVGRLVLAGIGTTLEAAPGVMVHDTPGFPPDARAFSLGHAAELEVLRDADTGVDWLVLAPPPVFLDDAPRTGRYRIGGGQVLPSSGDTPFPYADLAVALIDEVETPAHHRTLAAVAGP</sequence>
<dbReference type="InterPro" id="IPR016040">
    <property type="entry name" value="NAD(P)-bd_dom"/>
</dbReference>
<evidence type="ECO:0000259" key="2">
    <source>
        <dbReference type="Pfam" id="PF13460"/>
    </source>
</evidence>
<dbReference type="InterPro" id="IPR051606">
    <property type="entry name" value="Polyketide_Oxido-like"/>
</dbReference>
<dbReference type="PANTHER" id="PTHR43355">
    <property type="entry name" value="FLAVIN REDUCTASE (NADPH)"/>
    <property type="match status" value="1"/>
</dbReference>
<dbReference type="InterPro" id="IPR036291">
    <property type="entry name" value="NAD(P)-bd_dom_sf"/>
</dbReference>
<feature type="domain" description="NAD(P)-binding" evidence="2">
    <location>
        <begin position="8"/>
        <end position="42"/>
    </location>
</feature>
<dbReference type="GO" id="GO:0016646">
    <property type="term" value="F:oxidoreductase activity, acting on the CH-NH group of donors, NAD or NADP as acceptor"/>
    <property type="evidence" value="ECO:0007669"/>
    <property type="project" value="TreeGrafter"/>
</dbReference>
<dbReference type="SUPFAM" id="SSF51735">
    <property type="entry name" value="NAD(P)-binding Rossmann-fold domains"/>
    <property type="match status" value="1"/>
</dbReference>
<accession>A0A7X0CAC0</accession>
<dbReference type="Pfam" id="PF13460">
    <property type="entry name" value="NAD_binding_10"/>
    <property type="match status" value="2"/>
</dbReference>
<evidence type="ECO:0000256" key="1">
    <source>
        <dbReference type="SAM" id="MobiDB-lite"/>
    </source>
</evidence>
<feature type="region of interest" description="Disordered" evidence="1">
    <location>
        <begin position="44"/>
        <end position="66"/>
    </location>
</feature>
<reference evidence="3 4" key="1">
    <citation type="submission" date="2020-08" db="EMBL/GenBank/DDBJ databases">
        <title>Sequencing the genomes of 1000 actinobacteria strains.</title>
        <authorList>
            <person name="Klenk H.-P."/>
        </authorList>
    </citation>
    <scope>NUCLEOTIDE SEQUENCE [LARGE SCALE GENOMIC DNA]</scope>
    <source>
        <strain evidence="3 4">DSM 45913</strain>
    </source>
</reference>
<evidence type="ECO:0000313" key="4">
    <source>
        <dbReference type="Proteomes" id="UP000583800"/>
    </source>
</evidence>
<dbReference type="AlphaFoldDB" id="A0A7X0CAC0"/>